<proteinExistence type="predicted"/>
<keyword evidence="3" id="KW-1185">Reference proteome</keyword>
<organism evidence="2 3">
    <name type="scientific">Knufia fluminis</name>
    <dbReference type="NCBI Taxonomy" id="191047"/>
    <lineage>
        <taxon>Eukaryota</taxon>
        <taxon>Fungi</taxon>
        <taxon>Dikarya</taxon>
        <taxon>Ascomycota</taxon>
        <taxon>Pezizomycotina</taxon>
        <taxon>Eurotiomycetes</taxon>
        <taxon>Chaetothyriomycetidae</taxon>
        <taxon>Chaetothyriales</taxon>
        <taxon>Trichomeriaceae</taxon>
        <taxon>Knufia</taxon>
    </lineage>
</organism>
<sequence>MVQALTSKPTILWVNGSFTPASYYATMAENVRSQGYEIVVDTLPSSARTPPEQPATMTEDADFFHDIAEKLADQGKDIVLVMHSYGGVPGTECSKGLSKADRQEAGKPGGIIRLVYLTCVVPDVGVPMKESVPPLPFIIGREDGFMEHIPEESAPYTFSDLPREEGIEWVRKMPLHSQVSFEGKLTYPGYKYIPSSWILCERDELLPPDFQRNCIELIEKQSGKKVDVYNFDAAHCPNISAPKELADIVIQAVAAA</sequence>
<evidence type="ECO:0000313" key="3">
    <source>
        <dbReference type="Proteomes" id="UP001316803"/>
    </source>
</evidence>
<dbReference type="Gene3D" id="3.40.50.1820">
    <property type="entry name" value="alpha/beta hydrolase"/>
    <property type="match status" value="1"/>
</dbReference>
<gene>
    <name evidence="2" type="ORF">OHC33_000816</name>
</gene>
<feature type="domain" description="AB hydrolase-1" evidence="1">
    <location>
        <begin position="11"/>
        <end position="247"/>
    </location>
</feature>
<dbReference type="InterPro" id="IPR000073">
    <property type="entry name" value="AB_hydrolase_1"/>
</dbReference>
<dbReference type="Pfam" id="PF12697">
    <property type="entry name" value="Abhydrolase_6"/>
    <property type="match status" value="1"/>
</dbReference>
<evidence type="ECO:0000259" key="1">
    <source>
        <dbReference type="Pfam" id="PF12697"/>
    </source>
</evidence>
<dbReference type="Proteomes" id="UP001316803">
    <property type="component" value="Unassembled WGS sequence"/>
</dbReference>
<evidence type="ECO:0000313" key="2">
    <source>
        <dbReference type="EMBL" id="KAK5957629.1"/>
    </source>
</evidence>
<reference evidence="2 3" key="1">
    <citation type="submission" date="2022-12" db="EMBL/GenBank/DDBJ databases">
        <title>Genomic features and morphological characterization of a novel Knufia sp. strain isolated from spacecraft assembly facility.</title>
        <authorList>
            <person name="Teixeira M."/>
            <person name="Chander A.M."/>
            <person name="Stajich J.E."/>
            <person name="Venkateswaran K."/>
        </authorList>
    </citation>
    <scope>NUCLEOTIDE SEQUENCE [LARGE SCALE GENOMIC DNA]</scope>
    <source>
        <strain evidence="2 3">FJI-L2-BK-P2</strain>
    </source>
</reference>
<dbReference type="PANTHER" id="PTHR37017">
    <property type="entry name" value="AB HYDROLASE-1 DOMAIN-CONTAINING PROTEIN-RELATED"/>
    <property type="match status" value="1"/>
</dbReference>
<protein>
    <recommendedName>
        <fullName evidence="1">AB hydrolase-1 domain-containing protein</fullName>
    </recommendedName>
</protein>
<dbReference type="PANTHER" id="PTHR37017:SF13">
    <property type="entry name" value="AB HYDROLASE-1 DOMAIN-CONTAINING PROTEIN"/>
    <property type="match status" value="1"/>
</dbReference>
<dbReference type="InterPro" id="IPR052897">
    <property type="entry name" value="Sec-Metab_Biosynth_Hydrolase"/>
</dbReference>
<dbReference type="AlphaFoldDB" id="A0AAN8EK35"/>
<name>A0AAN8EK35_9EURO</name>
<accession>A0AAN8EK35</accession>
<dbReference type="SUPFAM" id="SSF53474">
    <property type="entry name" value="alpha/beta-Hydrolases"/>
    <property type="match status" value="1"/>
</dbReference>
<dbReference type="InterPro" id="IPR029058">
    <property type="entry name" value="AB_hydrolase_fold"/>
</dbReference>
<comment type="caution">
    <text evidence="2">The sequence shown here is derived from an EMBL/GenBank/DDBJ whole genome shotgun (WGS) entry which is preliminary data.</text>
</comment>
<dbReference type="EMBL" id="JAKLMC020000002">
    <property type="protein sequence ID" value="KAK5957629.1"/>
    <property type="molecule type" value="Genomic_DNA"/>
</dbReference>